<evidence type="ECO:0000313" key="3">
    <source>
        <dbReference type="Proteomes" id="UP000789901"/>
    </source>
</evidence>
<dbReference type="EMBL" id="CAJVQB010143851">
    <property type="protein sequence ID" value="CAG8854906.1"/>
    <property type="molecule type" value="Genomic_DNA"/>
</dbReference>
<dbReference type="Proteomes" id="UP000789901">
    <property type="component" value="Unassembled WGS sequence"/>
</dbReference>
<name>A0ABN7XKJ8_GIGMA</name>
<evidence type="ECO:0000256" key="1">
    <source>
        <dbReference type="SAM" id="MobiDB-lite"/>
    </source>
</evidence>
<organism evidence="2 3">
    <name type="scientific">Gigaspora margarita</name>
    <dbReference type="NCBI Taxonomy" id="4874"/>
    <lineage>
        <taxon>Eukaryota</taxon>
        <taxon>Fungi</taxon>
        <taxon>Fungi incertae sedis</taxon>
        <taxon>Mucoromycota</taxon>
        <taxon>Glomeromycotina</taxon>
        <taxon>Glomeromycetes</taxon>
        <taxon>Diversisporales</taxon>
        <taxon>Gigasporaceae</taxon>
        <taxon>Gigaspora</taxon>
    </lineage>
</organism>
<feature type="non-terminal residue" evidence="2">
    <location>
        <position position="1"/>
    </location>
</feature>
<reference evidence="2 3" key="1">
    <citation type="submission" date="2021-06" db="EMBL/GenBank/DDBJ databases">
        <authorList>
            <person name="Kallberg Y."/>
            <person name="Tangrot J."/>
            <person name="Rosling A."/>
        </authorList>
    </citation>
    <scope>NUCLEOTIDE SEQUENCE [LARGE SCALE GENOMIC DNA]</scope>
    <source>
        <strain evidence="2 3">120-4 pot B 10/14</strain>
    </source>
</reference>
<keyword evidence="3" id="KW-1185">Reference proteome</keyword>
<gene>
    <name evidence="2" type="ORF">GMARGA_LOCUS43727</name>
</gene>
<accession>A0ABN7XKJ8</accession>
<proteinExistence type="predicted"/>
<protein>
    <submittedName>
        <fullName evidence="2">17803_t:CDS:1</fullName>
    </submittedName>
</protein>
<sequence length="74" mass="7901">IYHIQEPSKLSPIQPLPPLESRAMPITPPKLALKLPRSKDPNNVPLLPQTAPPTSKPSQQQAGSPSGPVVKPPT</sequence>
<feature type="region of interest" description="Disordered" evidence="1">
    <location>
        <begin position="1"/>
        <end position="74"/>
    </location>
</feature>
<comment type="caution">
    <text evidence="2">The sequence shown here is derived from an EMBL/GenBank/DDBJ whole genome shotgun (WGS) entry which is preliminary data.</text>
</comment>
<evidence type="ECO:0000313" key="2">
    <source>
        <dbReference type="EMBL" id="CAG8854906.1"/>
    </source>
</evidence>